<dbReference type="PANTHER" id="PTHR30537">
    <property type="entry name" value="HTH-TYPE TRANSCRIPTIONAL REGULATOR"/>
    <property type="match status" value="1"/>
</dbReference>
<dbReference type="InterPro" id="IPR000847">
    <property type="entry name" value="LysR_HTH_N"/>
</dbReference>
<dbReference type="Pfam" id="PF03466">
    <property type="entry name" value="LysR_substrate"/>
    <property type="match status" value="1"/>
</dbReference>
<keyword evidence="4" id="KW-0804">Transcription</keyword>
<comment type="caution">
    <text evidence="6">The sequence shown here is derived from an EMBL/GenBank/DDBJ whole genome shotgun (WGS) entry which is preliminary data.</text>
</comment>
<evidence type="ECO:0000259" key="5">
    <source>
        <dbReference type="PROSITE" id="PS50931"/>
    </source>
</evidence>
<reference evidence="6 7" key="1">
    <citation type="submission" date="2021-06" db="EMBL/GenBank/DDBJ databases">
        <title>Sphingomonas sp. XMGL2, whole genome shotgun sequencing project.</title>
        <authorList>
            <person name="Zhao G."/>
            <person name="Shen L."/>
        </authorList>
    </citation>
    <scope>NUCLEOTIDE SEQUENCE [LARGE SCALE GENOMIC DNA]</scope>
    <source>
        <strain evidence="6 7">XMGL2</strain>
    </source>
</reference>
<sequence>MPAYLQAMHWDDLQYFLAIARTGQHGRAARLLRVDATTVARRVRRLETEMGARLLEQGRDGQSLTGAGEALLAKAEEMERIAGSVHEASAGGQVAGRLRVSVSEGFGNAFVAPRLAGFASAYPRLAVDLAASSGFLNPSRRETDVAILISRPRRGPLITRKLTDYALGLYATRDYLARHGRPGDAAALGRHMLIGYIPDLIYSPELRYLDEIIPGLEPALRSSSIVAQAQLTAAGAGIAVLPRFMAETNADLVRVLPGRTIMRTFWLVTHSDMRDAPRVRAFADWMVAETAAARALLTGEPL</sequence>
<proteinExistence type="inferred from homology"/>
<evidence type="ECO:0000256" key="2">
    <source>
        <dbReference type="ARBA" id="ARBA00023015"/>
    </source>
</evidence>
<evidence type="ECO:0000256" key="3">
    <source>
        <dbReference type="ARBA" id="ARBA00023125"/>
    </source>
</evidence>
<dbReference type="RefSeq" id="WP_216324853.1">
    <property type="nucleotide sequence ID" value="NZ_JAHKRT010000005.1"/>
</dbReference>
<evidence type="ECO:0000313" key="7">
    <source>
        <dbReference type="Proteomes" id="UP000776276"/>
    </source>
</evidence>
<evidence type="ECO:0000313" key="6">
    <source>
        <dbReference type="EMBL" id="MBU3078514.1"/>
    </source>
</evidence>
<evidence type="ECO:0000256" key="1">
    <source>
        <dbReference type="ARBA" id="ARBA00009437"/>
    </source>
</evidence>
<gene>
    <name evidence="6" type="ORF">KOF26_11595</name>
</gene>
<dbReference type="PANTHER" id="PTHR30537:SF3">
    <property type="entry name" value="TRANSCRIPTIONAL REGULATORY PROTEIN"/>
    <property type="match status" value="1"/>
</dbReference>
<comment type="similarity">
    <text evidence="1">Belongs to the LysR transcriptional regulatory family.</text>
</comment>
<feature type="domain" description="HTH lysR-type" evidence="5">
    <location>
        <begin position="8"/>
        <end position="65"/>
    </location>
</feature>
<dbReference type="PROSITE" id="PS50931">
    <property type="entry name" value="HTH_LYSR"/>
    <property type="match status" value="1"/>
</dbReference>
<dbReference type="Proteomes" id="UP000776276">
    <property type="component" value="Unassembled WGS sequence"/>
</dbReference>
<name>A0ABS6BK08_9SPHN</name>
<keyword evidence="3" id="KW-0238">DNA-binding</keyword>
<dbReference type="Pfam" id="PF00126">
    <property type="entry name" value="HTH_1"/>
    <property type="match status" value="1"/>
</dbReference>
<dbReference type="InterPro" id="IPR005119">
    <property type="entry name" value="LysR_subst-bd"/>
</dbReference>
<keyword evidence="2" id="KW-0805">Transcription regulation</keyword>
<protein>
    <submittedName>
        <fullName evidence="6">LysR family transcriptional regulator</fullName>
    </submittedName>
</protein>
<accession>A0ABS6BK08</accession>
<dbReference type="InterPro" id="IPR058163">
    <property type="entry name" value="LysR-type_TF_proteobact-type"/>
</dbReference>
<dbReference type="EMBL" id="JAHKRT010000005">
    <property type="protein sequence ID" value="MBU3078514.1"/>
    <property type="molecule type" value="Genomic_DNA"/>
</dbReference>
<evidence type="ECO:0000256" key="4">
    <source>
        <dbReference type="ARBA" id="ARBA00023163"/>
    </source>
</evidence>
<organism evidence="6 7">
    <name type="scientific">Sphingomonas quercus</name>
    <dbReference type="NCBI Taxonomy" id="2842451"/>
    <lineage>
        <taxon>Bacteria</taxon>
        <taxon>Pseudomonadati</taxon>
        <taxon>Pseudomonadota</taxon>
        <taxon>Alphaproteobacteria</taxon>
        <taxon>Sphingomonadales</taxon>
        <taxon>Sphingomonadaceae</taxon>
        <taxon>Sphingomonas</taxon>
    </lineage>
</organism>
<keyword evidence="7" id="KW-1185">Reference proteome</keyword>